<reference evidence="1 2" key="1">
    <citation type="journal article" date="2015" name="Genome Biol.">
        <title>Comparative genomics of Steinernema reveals deeply conserved gene regulatory networks.</title>
        <authorList>
            <person name="Dillman A.R."/>
            <person name="Macchietto M."/>
            <person name="Porter C.F."/>
            <person name="Rogers A."/>
            <person name="Williams B."/>
            <person name="Antoshechkin I."/>
            <person name="Lee M.M."/>
            <person name="Goodwin Z."/>
            <person name="Lu X."/>
            <person name="Lewis E.E."/>
            <person name="Goodrich-Blair H."/>
            <person name="Stock S.P."/>
            <person name="Adams B.J."/>
            <person name="Sternberg P.W."/>
            <person name="Mortazavi A."/>
        </authorList>
    </citation>
    <scope>NUCLEOTIDE SEQUENCE [LARGE SCALE GENOMIC DNA]</scope>
    <source>
        <strain evidence="1 2">ALL</strain>
    </source>
</reference>
<dbReference type="Proteomes" id="UP000298663">
    <property type="component" value="Unassembled WGS sequence"/>
</dbReference>
<gene>
    <name evidence="1" type="ORF">L596_019280</name>
</gene>
<evidence type="ECO:0000313" key="2">
    <source>
        <dbReference type="Proteomes" id="UP000298663"/>
    </source>
</evidence>
<proteinExistence type="predicted"/>
<dbReference type="AlphaFoldDB" id="A0A4U5MQ30"/>
<reference evidence="1 2" key="2">
    <citation type="journal article" date="2019" name="G3 (Bethesda)">
        <title>Hybrid Assembly of the Genome of the Entomopathogenic Nematode Steinernema carpocapsae Identifies the X-Chromosome.</title>
        <authorList>
            <person name="Serra L."/>
            <person name="Macchietto M."/>
            <person name="Macias-Munoz A."/>
            <person name="McGill C.J."/>
            <person name="Rodriguez I.M."/>
            <person name="Rodriguez B."/>
            <person name="Murad R."/>
            <person name="Mortazavi A."/>
        </authorList>
    </citation>
    <scope>NUCLEOTIDE SEQUENCE [LARGE SCALE GENOMIC DNA]</scope>
    <source>
        <strain evidence="1 2">ALL</strain>
    </source>
</reference>
<sequence>MQTGSKKLNSQVNDTKCPPPIGLKFGTRVNKLISVVDFWKELFFKQRNGMERECFHALHCTLTHDLIYTSGRTFFGGSICSV</sequence>
<evidence type="ECO:0000313" key="1">
    <source>
        <dbReference type="EMBL" id="TKR71731.1"/>
    </source>
</evidence>
<name>A0A4U5MQ30_STECR</name>
<accession>A0A4U5MQ30</accession>
<keyword evidence="2" id="KW-1185">Reference proteome</keyword>
<comment type="caution">
    <text evidence="1">The sequence shown here is derived from an EMBL/GenBank/DDBJ whole genome shotgun (WGS) entry which is preliminary data.</text>
</comment>
<organism evidence="1 2">
    <name type="scientific">Steinernema carpocapsae</name>
    <name type="common">Entomopathogenic nematode</name>
    <dbReference type="NCBI Taxonomy" id="34508"/>
    <lineage>
        <taxon>Eukaryota</taxon>
        <taxon>Metazoa</taxon>
        <taxon>Ecdysozoa</taxon>
        <taxon>Nematoda</taxon>
        <taxon>Chromadorea</taxon>
        <taxon>Rhabditida</taxon>
        <taxon>Tylenchina</taxon>
        <taxon>Panagrolaimomorpha</taxon>
        <taxon>Strongyloidoidea</taxon>
        <taxon>Steinernematidae</taxon>
        <taxon>Steinernema</taxon>
    </lineage>
</organism>
<dbReference type="EMBL" id="AZBU02000006">
    <property type="protein sequence ID" value="TKR71731.1"/>
    <property type="molecule type" value="Genomic_DNA"/>
</dbReference>
<protein>
    <submittedName>
        <fullName evidence="1">Uncharacterized protein</fullName>
    </submittedName>
</protein>